<sequence>MEDRGLAARGERVVACQVCPRLVSYRAAVAHAKRRSFREEVYWGRRVRGSSRAASHCGIGPAPHGAGDFLMGSLHRASLALGRIAFDGCGRALRELGADGRLLPFAPGASYAPGAGLPTLVASSHPLRQNTQAGRLTVAMFDRALARALSPPAPP</sequence>
<reference evidence="2" key="1">
    <citation type="submission" date="2018-05" db="EMBL/GenBank/DDBJ databases">
        <authorList>
            <person name="Hao L."/>
        </authorList>
    </citation>
    <scope>NUCLEOTIDE SEQUENCE [LARGE SCALE GENOMIC DNA]</scope>
</reference>
<dbReference type="InterPro" id="IPR036895">
    <property type="entry name" value="Uracil-DNA_glycosylase-like_sf"/>
</dbReference>
<evidence type="ECO:0000313" key="2">
    <source>
        <dbReference type="Proteomes" id="UP000249818"/>
    </source>
</evidence>
<dbReference type="Proteomes" id="UP000249818">
    <property type="component" value="Chromosome BARAN1"/>
</dbReference>
<gene>
    <name evidence="1" type="ORF">BARAN1_0264</name>
</gene>
<dbReference type="AlphaFoldDB" id="A0A2X3KZD9"/>
<dbReference type="RefSeq" id="WP_174202504.1">
    <property type="nucleotide sequence ID" value="NZ_LS483254.1"/>
</dbReference>
<protein>
    <submittedName>
        <fullName evidence="1">Putative Uracil-DNA glycosylase</fullName>
    </submittedName>
</protein>
<proteinExistence type="predicted"/>
<keyword evidence="2" id="KW-1185">Reference proteome</keyword>
<dbReference type="KEGG" id="bana:BARAN1_0264"/>
<evidence type="ECO:0000313" key="1">
    <source>
        <dbReference type="EMBL" id="SQD92289.1"/>
    </source>
</evidence>
<name>A0A2X3KZD9_9BACT</name>
<accession>A0A2X3KZD9</accession>
<dbReference type="EMBL" id="LS483254">
    <property type="protein sequence ID" value="SQD92289.1"/>
    <property type="molecule type" value="Genomic_DNA"/>
</dbReference>
<organism evidence="1 2">
    <name type="scientific">Candidatus Bipolaricaulis anaerobius</name>
    <dbReference type="NCBI Taxonomy" id="2026885"/>
    <lineage>
        <taxon>Bacteria</taxon>
        <taxon>Candidatus Bipolaricaulota</taxon>
        <taxon>Candidatus Bipolaricaulia</taxon>
        <taxon>Candidatus Bipolaricaulales</taxon>
        <taxon>Candidatus Bipolaricaulaceae</taxon>
        <taxon>Candidatus Bipolaricaulis</taxon>
    </lineage>
</organism>
<dbReference type="Gene3D" id="3.40.470.10">
    <property type="entry name" value="Uracil-DNA glycosylase-like domain"/>
    <property type="match status" value="1"/>
</dbReference>